<dbReference type="EMBL" id="BDIP01009132">
    <property type="protein sequence ID" value="GCA64947.1"/>
    <property type="molecule type" value="Genomic_DNA"/>
</dbReference>
<protein>
    <submittedName>
        <fullName evidence="2">Uncharacterized protein</fullName>
    </submittedName>
</protein>
<evidence type="ECO:0000313" key="2">
    <source>
        <dbReference type="EMBL" id="GCA64947.1"/>
    </source>
</evidence>
<dbReference type="AlphaFoldDB" id="A0A391NV73"/>
<evidence type="ECO:0000256" key="1">
    <source>
        <dbReference type="SAM" id="MobiDB-lite"/>
    </source>
</evidence>
<feature type="region of interest" description="Disordered" evidence="1">
    <location>
        <begin position="1"/>
        <end position="30"/>
    </location>
</feature>
<dbReference type="Proteomes" id="UP000265618">
    <property type="component" value="Unassembled WGS sequence"/>
</dbReference>
<reference evidence="2 3" key="1">
    <citation type="journal article" date="2018" name="PLoS ONE">
        <title>The draft genome of Kipferlia bialata reveals reductive genome evolution in fornicate parasites.</title>
        <authorList>
            <person name="Tanifuji G."/>
            <person name="Takabayashi S."/>
            <person name="Kume K."/>
            <person name="Takagi M."/>
            <person name="Nakayama T."/>
            <person name="Kamikawa R."/>
            <person name="Inagaki Y."/>
            <person name="Hashimoto T."/>
        </authorList>
    </citation>
    <scope>NUCLEOTIDE SEQUENCE [LARGE SCALE GENOMIC DNA]</scope>
    <source>
        <strain evidence="2">NY0173</strain>
    </source>
</reference>
<feature type="compositionally biased region" description="Polar residues" evidence="1">
    <location>
        <begin position="12"/>
        <end position="30"/>
    </location>
</feature>
<gene>
    <name evidence="2" type="ORF">KIPB_015807</name>
</gene>
<feature type="region of interest" description="Disordered" evidence="1">
    <location>
        <begin position="50"/>
        <end position="76"/>
    </location>
</feature>
<organism evidence="2 3">
    <name type="scientific">Kipferlia bialata</name>
    <dbReference type="NCBI Taxonomy" id="797122"/>
    <lineage>
        <taxon>Eukaryota</taxon>
        <taxon>Metamonada</taxon>
        <taxon>Carpediemonas-like organisms</taxon>
        <taxon>Kipferlia</taxon>
    </lineage>
</organism>
<evidence type="ECO:0000313" key="3">
    <source>
        <dbReference type="Proteomes" id="UP000265618"/>
    </source>
</evidence>
<feature type="non-terminal residue" evidence="2">
    <location>
        <position position="76"/>
    </location>
</feature>
<comment type="caution">
    <text evidence="2">The sequence shown here is derived from an EMBL/GenBank/DDBJ whole genome shotgun (WGS) entry which is preliminary data.</text>
</comment>
<name>A0A391NV73_9EUKA</name>
<sequence>MCRYSLHRNPGDNKQQAVGNSPTPCSAGLNTLPSVDTLPLITTSTGGSIETEVTHGTKHGQRFPHTPYGPTLIRLV</sequence>
<keyword evidence="3" id="KW-1185">Reference proteome</keyword>
<proteinExistence type="predicted"/>
<accession>A0A391NV73</accession>